<evidence type="ECO:0000256" key="7">
    <source>
        <dbReference type="ARBA" id="ARBA00048539"/>
    </source>
</evidence>
<evidence type="ECO:0000256" key="4">
    <source>
        <dbReference type="ARBA" id="ARBA00022694"/>
    </source>
</evidence>
<dbReference type="PANTHER" id="PTHR43033">
    <property type="entry name" value="TRNA(ILE)-LYSIDINE SYNTHASE-RELATED"/>
    <property type="match status" value="1"/>
</dbReference>
<comment type="function">
    <text evidence="8">Ligates lysine onto the cytidine present at position 34 of the AUA codon-specific tRNA(Ile) that contains the anticodon CAU, in an ATP-dependent manner. Cytidine is converted to lysidine, thus changing the amino acid specificity of the tRNA from methionine to isoleucine.</text>
</comment>
<keyword evidence="2 8" id="KW-0963">Cytoplasm</keyword>
<evidence type="ECO:0000256" key="2">
    <source>
        <dbReference type="ARBA" id="ARBA00022490"/>
    </source>
</evidence>
<dbReference type="GO" id="GO:0005524">
    <property type="term" value="F:ATP binding"/>
    <property type="evidence" value="ECO:0007669"/>
    <property type="project" value="UniProtKB-UniRule"/>
</dbReference>
<dbReference type="RefSeq" id="WP_108901552.1">
    <property type="nucleotide sequence ID" value="NZ_CP029185.2"/>
</dbReference>
<dbReference type="SUPFAM" id="SSF52402">
    <property type="entry name" value="Adenine nucleotide alpha hydrolases-like"/>
    <property type="match status" value="1"/>
</dbReference>
<dbReference type="GO" id="GO:0006400">
    <property type="term" value="P:tRNA modification"/>
    <property type="evidence" value="ECO:0007669"/>
    <property type="project" value="UniProtKB-UniRule"/>
</dbReference>
<keyword evidence="3 8" id="KW-0436">Ligase</keyword>
<keyword evidence="4 8" id="KW-0819">tRNA processing</keyword>
<dbReference type="Pfam" id="PF11734">
    <property type="entry name" value="TilS_C"/>
    <property type="match status" value="1"/>
</dbReference>
<organism evidence="10 11">
    <name type="scientific">Limnobaculum parvum</name>
    <dbReference type="NCBI Taxonomy" id="2172103"/>
    <lineage>
        <taxon>Bacteria</taxon>
        <taxon>Pseudomonadati</taxon>
        <taxon>Pseudomonadota</taxon>
        <taxon>Gammaproteobacteria</taxon>
        <taxon>Enterobacterales</taxon>
        <taxon>Budviciaceae</taxon>
        <taxon>Limnobaculum</taxon>
    </lineage>
</organism>
<dbReference type="NCBIfam" id="TIGR02432">
    <property type="entry name" value="lysidine_TilS_N"/>
    <property type="match status" value="1"/>
</dbReference>
<gene>
    <name evidence="8" type="primary">tilS</name>
    <name evidence="10" type="ORF">HYN51_13680</name>
</gene>
<dbReference type="KEGG" id="lpv:HYN51_13680"/>
<comment type="subcellular location">
    <subcellularLocation>
        <location evidence="1 8">Cytoplasm</location>
    </subcellularLocation>
</comment>
<feature type="binding site" evidence="8">
    <location>
        <begin position="29"/>
        <end position="34"/>
    </location>
    <ligand>
        <name>ATP</name>
        <dbReference type="ChEBI" id="CHEBI:30616"/>
    </ligand>
</feature>
<dbReference type="CDD" id="cd01992">
    <property type="entry name" value="TilS_N"/>
    <property type="match status" value="1"/>
</dbReference>
<dbReference type="InterPro" id="IPR011063">
    <property type="entry name" value="TilS/TtcA_N"/>
</dbReference>
<proteinExistence type="inferred from homology"/>
<dbReference type="InterPro" id="IPR012094">
    <property type="entry name" value="tRNA_Ile_lys_synt"/>
</dbReference>
<keyword evidence="11" id="KW-1185">Reference proteome</keyword>
<dbReference type="Pfam" id="PF09179">
    <property type="entry name" value="TilS"/>
    <property type="match status" value="1"/>
</dbReference>
<feature type="domain" description="Lysidine-tRNA(Ile) synthetase C-terminal" evidence="9">
    <location>
        <begin position="366"/>
        <end position="440"/>
    </location>
</feature>
<dbReference type="InterPro" id="IPR012796">
    <property type="entry name" value="Lysidine-tRNA-synth_C"/>
</dbReference>
<dbReference type="AlphaFoldDB" id="A0A2Y9U0E0"/>
<dbReference type="EC" id="6.3.4.19" evidence="8"/>
<dbReference type="InterPro" id="IPR015262">
    <property type="entry name" value="tRNA_Ile_lys_synt_subst-bd"/>
</dbReference>
<evidence type="ECO:0000313" key="10">
    <source>
        <dbReference type="EMBL" id="AWH89508.1"/>
    </source>
</evidence>
<dbReference type="SUPFAM" id="SSF82829">
    <property type="entry name" value="MesJ substrate recognition domain-like"/>
    <property type="match status" value="1"/>
</dbReference>
<dbReference type="Pfam" id="PF01171">
    <property type="entry name" value="ATP_bind_3"/>
    <property type="match status" value="1"/>
</dbReference>
<dbReference type="Gene3D" id="1.20.59.20">
    <property type="match status" value="1"/>
</dbReference>
<evidence type="ECO:0000256" key="5">
    <source>
        <dbReference type="ARBA" id="ARBA00022741"/>
    </source>
</evidence>
<reference evidence="10 11" key="1">
    <citation type="journal article" date="2019" name="Int. J. Syst. Evol. Microbiol.">
        <title>Limnobaculum parvum gen. nov., sp. nov., isolated from a freshwater lake.</title>
        <authorList>
            <person name="Baek C."/>
            <person name="Shin S.K."/>
            <person name="Yi H."/>
        </authorList>
    </citation>
    <scope>NUCLEOTIDE SEQUENCE [LARGE SCALE GENOMIC DNA]</scope>
    <source>
        <strain evidence="10 11">HYN0051</strain>
    </source>
</reference>
<evidence type="ECO:0000256" key="3">
    <source>
        <dbReference type="ARBA" id="ARBA00022598"/>
    </source>
</evidence>
<evidence type="ECO:0000313" key="11">
    <source>
        <dbReference type="Proteomes" id="UP000244908"/>
    </source>
</evidence>
<comment type="catalytic activity">
    <reaction evidence="7 8">
        <text>cytidine(34) in tRNA(Ile2) + L-lysine + ATP = lysidine(34) in tRNA(Ile2) + AMP + diphosphate + H(+)</text>
        <dbReference type="Rhea" id="RHEA:43744"/>
        <dbReference type="Rhea" id="RHEA-COMP:10625"/>
        <dbReference type="Rhea" id="RHEA-COMP:10670"/>
        <dbReference type="ChEBI" id="CHEBI:15378"/>
        <dbReference type="ChEBI" id="CHEBI:30616"/>
        <dbReference type="ChEBI" id="CHEBI:32551"/>
        <dbReference type="ChEBI" id="CHEBI:33019"/>
        <dbReference type="ChEBI" id="CHEBI:82748"/>
        <dbReference type="ChEBI" id="CHEBI:83665"/>
        <dbReference type="ChEBI" id="CHEBI:456215"/>
        <dbReference type="EC" id="6.3.4.19"/>
    </reaction>
</comment>
<dbReference type="EMBL" id="CP029185">
    <property type="protein sequence ID" value="AWH89508.1"/>
    <property type="molecule type" value="Genomic_DNA"/>
</dbReference>
<keyword evidence="5 8" id="KW-0547">Nucleotide-binding</keyword>
<sequence>MSDEALCDEVIQQIDATLENDSRILVAFSGGIDSTVLLHALMTIKGDLRPALMLRAVYVHHGLSQHAEEWAEHCRRQCEQWNIPLHVAYVSVDPSQVGIEAAARAVRYQALNDLLSDNEVLVTAQHRDDQCETFLLALKRGSGPAGLSAMPERIAFGDYQQVRPLLDVSRRQIEDYARIQKLHWVDDDSNQDARFDRNFLRLDVLPVLEQRWPQFSRMVSRSASLCAEQEQLLDELLAPILTQQVDSDGAIAIDGLLSVSDSQRRALLRRWLSQRGVMMPSLEQLEKLWWEVALSQQDAEPILKLGEHHVRRYRQRLYLLPVMQPVDEIQLVWDGQSKLLLPDSLGALVIDESGEVVRSPQDDELVTVRFSAPGNLNIHMVGRTHSRSLKKLWQELGVPVWRRQRTPLLFYGDTLIAALGVFVTVEGQRQGEDAGWNIVYRKKLY</sequence>
<dbReference type="GO" id="GO:0032267">
    <property type="term" value="F:tRNA(Ile)-lysidine synthase activity"/>
    <property type="evidence" value="ECO:0007669"/>
    <property type="project" value="UniProtKB-EC"/>
</dbReference>
<comment type="similarity">
    <text evidence="8">Belongs to the tRNA(Ile)-lysidine synthase family.</text>
</comment>
<dbReference type="SMART" id="SM00977">
    <property type="entry name" value="TilS_C"/>
    <property type="match status" value="1"/>
</dbReference>
<accession>A0A2Y9U0E0</accession>
<dbReference type="GO" id="GO:0005737">
    <property type="term" value="C:cytoplasm"/>
    <property type="evidence" value="ECO:0007669"/>
    <property type="project" value="UniProtKB-SubCell"/>
</dbReference>
<dbReference type="PANTHER" id="PTHR43033:SF1">
    <property type="entry name" value="TRNA(ILE)-LYSIDINE SYNTHASE-RELATED"/>
    <property type="match status" value="1"/>
</dbReference>
<dbReference type="NCBIfam" id="TIGR02433">
    <property type="entry name" value="lysidine_TilS_C"/>
    <property type="match status" value="1"/>
</dbReference>
<dbReference type="HAMAP" id="MF_01161">
    <property type="entry name" value="tRNA_Ile_lys_synt"/>
    <property type="match status" value="1"/>
</dbReference>
<evidence type="ECO:0000256" key="6">
    <source>
        <dbReference type="ARBA" id="ARBA00022840"/>
    </source>
</evidence>
<dbReference type="SUPFAM" id="SSF56037">
    <property type="entry name" value="PheT/TilS domain"/>
    <property type="match status" value="1"/>
</dbReference>
<dbReference type="Proteomes" id="UP000244908">
    <property type="component" value="Chromosome"/>
</dbReference>
<dbReference type="InterPro" id="IPR014729">
    <property type="entry name" value="Rossmann-like_a/b/a_fold"/>
</dbReference>
<protein>
    <recommendedName>
        <fullName evidence="8">tRNA(Ile)-lysidine synthase</fullName>
        <ecNumber evidence="8">6.3.4.19</ecNumber>
    </recommendedName>
    <alternativeName>
        <fullName evidence="8">tRNA(Ile)-2-lysyl-cytidine synthase</fullName>
    </alternativeName>
    <alternativeName>
        <fullName evidence="8">tRNA(Ile)-lysidine synthetase</fullName>
    </alternativeName>
</protein>
<evidence type="ECO:0000256" key="8">
    <source>
        <dbReference type="HAMAP-Rule" id="MF_01161"/>
    </source>
</evidence>
<dbReference type="InterPro" id="IPR012795">
    <property type="entry name" value="tRNA_Ile_lys_synt_N"/>
</dbReference>
<evidence type="ECO:0000256" key="1">
    <source>
        <dbReference type="ARBA" id="ARBA00004496"/>
    </source>
</evidence>
<keyword evidence="6 8" id="KW-0067">ATP-binding</keyword>
<dbReference type="OrthoDB" id="9807403at2"/>
<name>A0A2Y9U0E0_9GAMM</name>
<dbReference type="Gene3D" id="3.40.50.620">
    <property type="entry name" value="HUPs"/>
    <property type="match status" value="1"/>
</dbReference>
<evidence type="ECO:0000259" key="9">
    <source>
        <dbReference type="SMART" id="SM00977"/>
    </source>
</evidence>
<dbReference type="NCBIfam" id="NF007942">
    <property type="entry name" value="PRK10660.1"/>
    <property type="match status" value="1"/>
</dbReference>
<comment type="domain">
    <text evidence="8">The N-terminal region contains the highly conserved SGGXDS motif, predicted to be a P-loop motif involved in ATP binding.</text>
</comment>